<dbReference type="PANTHER" id="PTHR30482">
    <property type="entry name" value="HIGH-AFFINITY BRANCHED-CHAIN AMINO ACID TRANSPORT SYSTEM PERMEASE"/>
    <property type="match status" value="1"/>
</dbReference>
<feature type="transmembrane region" description="Helical" evidence="6">
    <location>
        <begin position="266"/>
        <end position="283"/>
    </location>
</feature>
<dbReference type="InterPro" id="IPR043428">
    <property type="entry name" value="LivM-like"/>
</dbReference>
<keyword evidence="5 6" id="KW-0472">Membrane</keyword>
<feature type="transmembrane region" description="Helical" evidence="6">
    <location>
        <begin position="289"/>
        <end position="310"/>
    </location>
</feature>
<keyword evidence="4 6" id="KW-1133">Transmembrane helix</keyword>
<organism evidence="7 8">
    <name type="scientific">Microbacterium aoyamense</name>
    <dbReference type="NCBI Taxonomy" id="344166"/>
    <lineage>
        <taxon>Bacteria</taxon>
        <taxon>Bacillati</taxon>
        <taxon>Actinomycetota</taxon>
        <taxon>Actinomycetes</taxon>
        <taxon>Micrococcales</taxon>
        <taxon>Microbacteriaceae</taxon>
        <taxon>Microbacterium</taxon>
    </lineage>
</organism>
<evidence type="ECO:0000313" key="7">
    <source>
        <dbReference type="EMBL" id="GAA1917446.1"/>
    </source>
</evidence>
<evidence type="ECO:0000313" key="8">
    <source>
        <dbReference type="Proteomes" id="UP001501343"/>
    </source>
</evidence>
<comment type="caution">
    <text evidence="7">The sequence shown here is derived from an EMBL/GenBank/DDBJ whole genome shotgun (WGS) entry which is preliminary data.</text>
</comment>
<feature type="transmembrane region" description="Helical" evidence="6">
    <location>
        <begin position="12"/>
        <end position="30"/>
    </location>
</feature>
<sequence>MKLSPRSSRVSIYVAVAVFAVVMVVLPLYLPQYQVLLISLVMIYATIGYGLNLLTGFAGRVSLGHTFFFAVGAYASTIFEADLGWSEPLAGAAAIALSALLGWLMGRPILRFRGLQLALATLALAVLTPLLIRRFSDLTGGEDGRPTPPLTFLDGTGLATDQRGYYLALIVIAIAIVIYLWSCRPLVRMALLVTAEQPVVAQTLGVNTTSLSTQVFTVSAGMAGAAGFVFVKVLGYVGAESFGFMVAVSFLAMIVIGGSRSVVGPWLGAAFIVIVPSVASDVSTAAPSALYGLFLLLAVFLLPVGIGGAAELGIRRLFRGADGQVDAAEADRRSSVSLH</sequence>
<dbReference type="RefSeq" id="WP_248145557.1">
    <property type="nucleotide sequence ID" value="NZ_BAAAOF010000002.1"/>
</dbReference>
<comment type="subcellular location">
    <subcellularLocation>
        <location evidence="1">Cell membrane</location>
        <topology evidence="1">Multi-pass membrane protein</topology>
    </subcellularLocation>
</comment>
<dbReference type="EMBL" id="BAAAOF010000002">
    <property type="protein sequence ID" value="GAA1917446.1"/>
    <property type="molecule type" value="Genomic_DNA"/>
</dbReference>
<evidence type="ECO:0000256" key="4">
    <source>
        <dbReference type="ARBA" id="ARBA00022989"/>
    </source>
</evidence>
<keyword evidence="2" id="KW-1003">Cell membrane</keyword>
<evidence type="ECO:0000256" key="3">
    <source>
        <dbReference type="ARBA" id="ARBA00022692"/>
    </source>
</evidence>
<reference evidence="7 8" key="1">
    <citation type="journal article" date="2019" name="Int. J. Syst. Evol. Microbiol.">
        <title>The Global Catalogue of Microorganisms (GCM) 10K type strain sequencing project: providing services to taxonomists for standard genome sequencing and annotation.</title>
        <authorList>
            <consortium name="The Broad Institute Genomics Platform"/>
            <consortium name="The Broad Institute Genome Sequencing Center for Infectious Disease"/>
            <person name="Wu L."/>
            <person name="Ma J."/>
        </authorList>
    </citation>
    <scope>NUCLEOTIDE SEQUENCE [LARGE SCALE GENOMIC DNA]</scope>
    <source>
        <strain evidence="7 8">JCM 14900</strain>
    </source>
</reference>
<accession>A0ABN2PBU4</accession>
<feature type="transmembrane region" description="Helical" evidence="6">
    <location>
        <begin position="241"/>
        <end position="259"/>
    </location>
</feature>
<evidence type="ECO:0000256" key="6">
    <source>
        <dbReference type="SAM" id="Phobius"/>
    </source>
</evidence>
<keyword evidence="3 6" id="KW-0812">Transmembrane</keyword>
<feature type="transmembrane region" description="Helical" evidence="6">
    <location>
        <begin position="215"/>
        <end position="235"/>
    </location>
</feature>
<evidence type="ECO:0000256" key="5">
    <source>
        <dbReference type="ARBA" id="ARBA00023136"/>
    </source>
</evidence>
<dbReference type="PANTHER" id="PTHR30482:SF20">
    <property type="entry name" value="HIGH-AFFINITY BRANCHED-CHAIN AMINO ACID TRANSPORT SYSTEM PERMEASE PROTEIN LIVM"/>
    <property type="match status" value="1"/>
</dbReference>
<feature type="transmembrane region" description="Helical" evidence="6">
    <location>
        <begin position="164"/>
        <end position="182"/>
    </location>
</feature>
<dbReference type="InterPro" id="IPR001851">
    <property type="entry name" value="ABC_transp_permease"/>
</dbReference>
<dbReference type="Pfam" id="PF02653">
    <property type="entry name" value="BPD_transp_2"/>
    <property type="match status" value="1"/>
</dbReference>
<keyword evidence="8" id="KW-1185">Reference proteome</keyword>
<feature type="transmembrane region" description="Helical" evidence="6">
    <location>
        <begin position="85"/>
        <end position="105"/>
    </location>
</feature>
<evidence type="ECO:0000256" key="2">
    <source>
        <dbReference type="ARBA" id="ARBA00022475"/>
    </source>
</evidence>
<feature type="transmembrane region" description="Helical" evidence="6">
    <location>
        <begin position="61"/>
        <end position="79"/>
    </location>
</feature>
<evidence type="ECO:0000256" key="1">
    <source>
        <dbReference type="ARBA" id="ARBA00004651"/>
    </source>
</evidence>
<feature type="transmembrane region" description="Helical" evidence="6">
    <location>
        <begin position="36"/>
        <end position="54"/>
    </location>
</feature>
<evidence type="ECO:0008006" key="9">
    <source>
        <dbReference type="Google" id="ProtNLM"/>
    </source>
</evidence>
<gene>
    <name evidence="7" type="ORF">GCM10009775_07330</name>
</gene>
<proteinExistence type="predicted"/>
<dbReference type="Proteomes" id="UP001501343">
    <property type="component" value="Unassembled WGS sequence"/>
</dbReference>
<protein>
    <recommendedName>
        <fullName evidence="9">Branched-chain amino acid ABC transporter permease</fullName>
    </recommendedName>
</protein>
<feature type="transmembrane region" description="Helical" evidence="6">
    <location>
        <begin position="117"/>
        <end position="136"/>
    </location>
</feature>
<dbReference type="CDD" id="cd06581">
    <property type="entry name" value="TM_PBP1_LivM_like"/>
    <property type="match status" value="1"/>
</dbReference>
<name>A0ABN2PBU4_9MICO</name>